<accession>A0ABX7M4A1</accession>
<dbReference type="Pfam" id="PF00356">
    <property type="entry name" value="LacI"/>
    <property type="match status" value="1"/>
</dbReference>
<dbReference type="InterPro" id="IPR000843">
    <property type="entry name" value="HTH_LacI"/>
</dbReference>
<reference evidence="5 6" key="1">
    <citation type="submission" date="2021-02" db="EMBL/GenBank/DDBJ databases">
        <title>Niveibacterium changnyeongensis HC41.</title>
        <authorList>
            <person name="Kang M."/>
        </authorList>
    </citation>
    <scope>NUCLEOTIDE SEQUENCE [LARGE SCALE GENOMIC DNA]</scope>
    <source>
        <strain evidence="5 6">HC41</strain>
    </source>
</reference>
<dbReference type="Gene3D" id="1.10.260.40">
    <property type="entry name" value="lambda repressor-like DNA-binding domains"/>
    <property type="match status" value="1"/>
</dbReference>
<proteinExistence type="predicted"/>
<sequence>MSTSGKAPPGVSMAEIAARAGVSVSTVARVLNASGGVSGERRRAVQEAVTLLTEGAPADATQACAPRTIGVLVQASESSYFDALLQGIDAQLTSLGYTMLRVCGDWSAREEAEQVRALVARRVAGVILPCGVLDDVLLQRLAEEVPIVVTGRKAHGERLRSLSIDNCAGALTAVRHLLSLGHRRIAHIAGPPDQEDARDRLSGYRQALEEAGLRFDPNLVVQGGFLKGGGLAAMHALLERATAFTAVFAANDLSACGARQALLRYGIRVPDDISLIGFDDAVEALSTDPPLTTIRQPVRELGSAAAVQIVNLVSGAGDALPAVPPLELVVRGSTRRLR</sequence>
<evidence type="ECO:0000256" key="1">
    <source>
        <dbReference type="ARBA" id="ARBA00023015"/>
    </source>
</evidence>
<evidence type="ECO:0000259" key="4">
    <source>
        <dbReference type="PROSITE" id="PS50932"/>
    </source>
</evidence>
<evidence type="ECO:0000313" key="6">
    <source>
        <dbReference type="Proteomes" id="UP000663570"/>
    </source>
</evidence>
<keyword evidence="1" id="KW-0805">Transcription regulation</keyword>
<dbReference type="PROSITE" id="PS50932">
    <property type="entry name" value="HTH_LACI_2"/>
    <property type="match status" value="1"/>
</dbReference>
<dbReference type="SMART" id="SM00354">
    <property type="entry name" value="HTH_LACI"/>
    <property type="match status" value="1"/>
</dbReference>
<dbReference type="Pfam" id="PF13377">
    <property type="entry name" value="Peripla_BP_3"/>
    <property type="match status" value="1"/>
</dbReference>
<dbReference type="InterPro" id="IPR046335">
    <property type="entry name" value="LacI/GalR-like_sensor"/>
</dbReference>
<keyword evidence="2" id="KW-0238">DNA-binding</keyword>
<dbReference type="Gene3D" id="3.40.50.2300">
    <property type="match status" value="2"/>
</dbReference>
<evidence type="ECO:0000313" key="5">
    <source>
        <dbReference type="EMBL" id="QSI76572.1"/>
    </source>
</evidence>
<organism evidence="5 6">
    <name type="scientific">Niveibacterium microcysteis</name>
    <dbReference type="NCBI Taxonomy" id="2811415"/>
    <lineage>
        <taxon>Bacteria</taxon>
        <taxon>Pseudomonadati</taxon>
        <taxon>Pseudomonadota</taxon>
        <taxon>Betaproteobacteria</taxon>
        <taxon>Rhodocyclales</taxon>
        <taxon>Rhodocyclaceae</taxon>
        <taxon>Niveibacterium</taxon>
    </lineage>
</organism>
<dbReference type="PANTHER" id="PTHR30146">
    <property type="entry name" value="LACI-RELATED TRANSCRIPTIONAL REPRESSOR"/>
    <property type="match status" value="1"/>
</dbReference>
<dbReference type="Proteomes" id="UP000663570">
    <property type="component" value="Chromosome"/>
</dbReference>
<keyword evidence="3" id="KW-0804">Transcription</keyword>
<dbReference type="EMBL" id="CP071060">
    <property type="protein sequence ID" value="QSI76572.1"/>
    <property type="molecule type" value="Genomic_DNA"/>
</dbReference>
<dbReference type="InterPro" id="IPR028082">
    <property type="entry name" value="Peripla_BP_I"/>
</dbReference>
<dbReference type="CDD" id="cd01392">
    <property type="entry name" value="HTH_LacI"/>
    <property type="match status" value="1"/>
</dbReference>
<gene>
    <name evidence="5" type="ORF">JY500_19260</name>
</gene>
<dbReference type="PANTHER" id="PTHR30146:SF153">
    <property type="entry name" value="LACTOSE OPERON REPRESSOR"/>
    <property type="match status" value="1"/>
</dbReference>
<dbReference type="SUPFAM" id="SSF47413">
    <property type="entry name" value="lambda repressor-like DNA-binding domains"/>
    <property type="match status" value="1"/>
</dbReference>
<feature type="domain" description="HTH lacI-type" evidence="4">
    <location>
        <begin position="11"/>
        <end position="49"/>
    </location>
</feature>
<protein>
    <submittedName>
        <fullName evidence="5">Substrate-binding domain-containing protein</fullName>
    </submittedName>
</protein>
<evidence type="ECO:0000256" key="3">
    <source>
        <dbReference type="ARBA" id="ARBA00023163"/>
    </source>
</evidence>
<name>A0ABX7M4A1_9RHOO</name>
<dbReference type="InterPro" id="IPR010982">
    <property type="entry name" value="Lambda_DNA-bd_dom_sf"/>
</dbReference>
<dbReference type="SUPFAM" id="SSF53822">
    <property type="entry name" value="Periplasmic binding protein-like I"/>
    <property type="match status" value="1"/>
</dbReference>
<dbReference type="RefSeq" id="WP_172203454.1">
    <property type="nucleotide sequence ID" value="NZ_CP071060.1"/>
</dbReference>
<dbReference type="PROSITE" id="PS00356">
    <property type="entry name" value="HTH_LACI_1"/>
    <property type="match status" value="1"/>
</dbReference>
<keyword evidence="6" id="KW-1185">Reference proteome</keyword>
<evidence type="ECO:0000256" key="2">
    <source>
        <dbReference type="ARBA" id="ARBA00023125"/>
    </source>
</evidence>